<accession>A0A1H6KXG5</accession>
<feature type="modified residue" description="4-aspartylphosphate" evidence="8">
    <location>
        <position position="53"/>
    </location>
</feature>
<proteinExistence type="predicted"/>
<keyword evidence="5" id="KW-0238">DNA-binding</keyword>
<dbReference type="Gene3D" id="1.10.10.10">
    <property type="entry name" value="Winged helix-like DNA-binding domain superfamily/Winged helix DNA-binding domain"/>
    <property type="match status" value="1"/>
</dbReference>
<evidence type="ECO:0000256" key="8">
    <source>
        <dbReference type="PROSITE-ProRule" id="PRU00169"/>
    </source>
</evidence>
<keyword evidence="6" id="KW-0804">Transcription</keyword>
<dbReference type="PANTHER" id="PTHR48111">
    <property type="entry name" value="REGULATOR OF RPOS"/>
    <property type="match status" value="1"/>
</dbReference>
<feature type="domain" description="Response regulatory" evidence="9">
    <location>
        <begin position="2"/>
        <end position="116"/>
    </location>
</feature>
<dbReference type="Gene3D" id="3.40.50.2300">
    <property type="match status" value="1"/>
</dbReference>
<evidence type="ECO:0000259" key="9">
    <source>
        <dbReference type="PROSITE" id="PS50110"/>
    </source>
</evidence>
<evidence type="ECO:0000256" key="1">
    <source>
        <dbReference type="ARBA" id="ARBA00018672"/>
    </source>
</evidence>
<reference evidence="10 11" key="1">
    <citation type="submission" date="2016-10" db="EMBL/GenBank/DDBJ databases">
        <authorList>
            <person name="de Groot N.N."/>
        </authorList>
    </citation>
    <scope>NUCLEOTIDE SEQUENCE [LARGE SCALE GENOMIC DNA]</scope>
    <source>
        <strain evidence="10 11">YAD2003</strain>
    </source>
</reference>
<dbReference type="GO" id="GO:0032993">
    <property type="term" value="C:protein-DNA complex"/>
    <property type="evidence" value="ECO:0007669"/>
    <property type="project" value="TreeGrafter"/>
</dbReference>
<dbReference type="GO" id="GO:0000156">
    <property type="term" value="F:phosphorelay response regulator activity"/>
    <property type="evidence" value="ECO:0007669"/>
    <property type="project" value="TreeGrafter"/>
</dbReference>
<dbReference type="Pfam" id="PF00072">
    <property type="entry name" value="Response_reg"/>
    <property type="match status" value="1"/>
</dbReference>
<keyword evidence="2 8" id="KW-0597">Phosphoprotein</keyword>
<dbReference type="SUPFAM" id="SSF52172">
    <property type="entry name" value="CheY-like"/>
    <property type="match status" value="1"/>
</dbReference>
<sequence length="267" mass="30776">MKILAIDDEKYALQLLVDTIRKVKPDAEVVPFRRAAQFLEYEDKQSFDAAFLDIRIGKMSGIQIAIELKKYSPMCNIVFVTSYSEYAFAAIQMRPSGYIMKPYTEDDIRNEFDNFRYTAAPEQKDDNRLKIRTFGNFRVFGRDNAPIKFSRTISKEIFAYLIDQCGYPVTSKEIAADVLEVEDFDRPTSKKVSQYVSDLIKDIEAAGFHNVIIKQNRQIQINKEAVNCDLYDLFSGDTSALKSYHGEYMIDYSWAEISDSAERIKSL</sequence>
<dbReference type="AlphaFoldDB" id="A0A1H6KXG5"/>
<dbReference type="GO" id="GO:0000976">
    <property type="term" value="F:transcription cis-regulatory region binding"/>
    <property type="evidence" value="ECO:0007669"/>
    <property type="project" value="TreeGrafter"/>
</dbReference>
<dbReference type="RefSeq" id="WP_074718496.1">
    <property type="nucleotide sequence ID" value="NZ_FNWV01000013.1"/>
</dbReference>
<evidence type="ECO:0000313" key="11">
    <source>
        <dbReference type="Proteomes" id="UP000183190"/>
    </source>
</evidence>
<dbReference type="InterPro" id="IPR039420">
    <property type="entry name" value="WalR-like"/>
</dbReference>
<protein>
    <recommendedName>
        <fullName evidence="1">Stage 0 sporulation protein A homolog</fullName>
    </recommendedName>
</protein>
<dbReference type="PANTHER" id="PTHR48111:SF1">
    <property type="entry name" value="TWO-COMPONENT RESPONSE REGULATOR ORR33"/>
    <property type="match status" value="1"/>
</dbReference>
<name>A0A1H6KXG5_RUMFL</name>
<dbReference type="InterPro" id="IPR001789">
    <property type="entry name" value="Sig_transdc_resp-reg_receiver"/>
</dbReference>
<dbReference type="InterPro" id="IPR036388">
    <property type="entry name" value="WH-like_DNA-bd_sf"/>
</dbReference>
<evidence type="ECO:0000256" key="3">
    <source>
        <dbReference type="ARBA" id="ARBA00023012"/>
    </source>
</evidence>
<evidence type="ECO:0000256" key="4">
    <source>
        <dbReference type="ARBA" id="ARBA00023015"/>
    </source>
</evidence>
<dbReference type="Proteomes" id="UP000183190">
    <property type="component" value="Unassembled WGS sequence"/>
</dbReference>
<dbReference type="InterPro" id="IPR011006">
    <property type="entry name" value="CheY-like_superfamily"/>
</dbReference>
<keyword evidence="4" id="KW-0805">Transcription regulation</keyword>
<dbReference type="SMART" id="SM00448">
    <property type="entry name" value="REC"/>
    <property type="match status" value="1"/>
</dbReference>
<evidence type="ECO:0000256" key="7">
    <source>
        <dbReference type="ARBA" id="ARBA00024867"/>
    </source>
</evidence>
<dbReference type="GO" id="GO:0006355">
    <property type="term" value="P:regulation of DNA-templated transcription"/>
    <property type="evidence" value="ECO:0007669"/>
    <property type="project" value="TreeGrafter"/>
</dbReference>
<evidence type="ECO:0000313" key="10">
    <source>
        <dbReference type="EMBL" id="SEH80622.1"/>
    </source>
</evidence>
<dbReference type="EMBL" id="FNWV01000013">
    <property type="protein sequence ID" value="SEH80622.1"/>
    <property type="molecule type" value="Genomic_DNA"/>
</dbReference>
<dbReference type="PROSITE" id="PS50110">
    <property type="entry name" value="RESPONSE_REGULATORY"/>
    <property type="match status" value="1"/>
</dbReference>
<gene>
    <name evidence="10" type="ORF">SAMN02910265_02817</name>
</gene>
<comment type="function">
    <text evidence="7">May play the central regulatory role in sporulation. It may be an element of the effector pathway responsible for the activation of sporulation genes in response to nutritional stress. Spo0A may act in concert with spo0H (a sigma factor) to control the expression of some genes that are critical to the sporulation process.</text>
</comment>
<evidence type="ECO:0000256" key="6">
    <source>
        <dbReference type="ARBA" id="ARBA00023163"/>
    </source>
</evidence>
<keyword evidence="3" id="KW-0902">Two-component regulatory system</keyword>
<evidence type="ECO:0000256" key="5">
    <source>
        <dbReference type="ARBA" id="ARBA00023125"/>
    </source>
</evidence>
<evidence type="ECO:0000256" key="2">
    <source>
        <dbReference type="ARBA" id="ARBA00022553"/>
    </source>
</evidence>
<organism evidence="10 11">
    <name type="scientific">Ruminococcus flavefaciens</name>
    <dbReference type="NCBI Taxonomy" id="1265"/>
    <lineage>
        <taxon>Bacteria</taxon>
        <taxon>Bacillati</taxon>
        <taxon>Bacillota</taxon>
        <taxon>Clostridia</taxon>
        <taxon>Eubacteriales</taxon>
        <taxon>Oscillospiraceae</taxon>
        <taxon>Ruminococcus</taxon>
    </lineage>
</organism>
<dbReference type="GO" id="GO:0005829">
    <property type="term" value="C:cytosol"/>
    <property type="evidence" value="ECO:0007669"/>
    <property type="project" value="TreeGrafter"/>
</dbReference>